<evidence type="ECO:0000313" key="1">
    <source>
        <dbReference type="EMBL" id="NMM92932.1"/>
    </source>
</evidence>
<name>A0A7Y0EMK4_9BIFI</name>
<comment type="caution">
    <text evidence="1">The sequence shown here is derived from an EMBL/GenBank/DDBJ whole genome shotgun (WGS) entry which is preliminary data.</text>
</comment>
<keyword evidence="2" id="KW-1185">Reference proteome</keyword>
<protein>
    <submittedName>
        <fullName evidence="1">Uncharacterized protein</fullName>
    </submittedName>
</protein>
<gene>
    <name evidence="1" type="ORF">G1C95_0117</name>
</gene>
<proteinExistence type="predicted"/>
<sequence>MMRNTLMTVVVVGAAVLMFAGGYGTSVDCTSDSAQWATPECLVQENSKADLIVVDGVAYERATDGTSVSGDEVMDKLGAVRRTGVSTSKTGVQRCCLKAPRYSLTSLRRWRCSSTPTQDMCATSKSSKAS</sequence>
<evidence type="ECO:0000313" key="2">
    <source>
        <dbReference type="Proteomes" id="UP000532194"/>
    </source>
</evidence>
<accession>A0A7Y0EMK4</accession>
<organism evidence="1 2">
    <name type="scientific">Bifidobacterium oedipodis</name>
    <dbReference type="NCBI Taxonomy" id="2675322"/>
    <lineage>
        <taxon>Bacteria</taxon>
        <taxon>Bacillati</taxon>
        <taxon>Actinomycetota</taxon>
        <taxon>Actinomycetes</taxon>
        <taxon>Bifidobacteriales</taxon>
        <taxon>Bifidobacteriaceae</taxon>
        <taxon>Bifidobacterium</taxon>
    </lineage>
</organism>
<dbReference type="AlphaFoldDB" id="A0A7Y0EMK4"/>
<dbReference type="EMBL" id="JAAIII010000001">
    <property type="protein sequence ID" value="NMM92932.1"/>
    <property type="molecule type" value="Genomic_DNA"/>
</dbReference>
<dbReference type="Proteomes" id="UP000532194">
    <property type="component" value="Unassembled WGS sequence"/>
</dbReference>
<reference evidence="1 2" key="1">
    <citation type="submission" date="2020-02" db="EMBL/GenBank/DDBJ databases">
        <title>Characterization of phylogenetic diversity of novel bifidobacterial species isolated in Czech ZOOs.</title>
        <authorList>
            <person name="Lugli G.A."/>
            <person name="Vera N.B."/>
            <person name="Ventura M."/>
        </authorList>
    </citation>
    <scope>NUCLEOTIDE SEQUENCE [LARGE SCALE GENOMIC DNA]</scope>
    <source>
        <strain evidence="1 2">DSM 109957</strain>
    </source>
</reference>